<dbReference type="InterPro" id="IPR036625">
    <property type="entry name" value="E3-bd_dom_sf"/>
</dbReference>
<keyword evidence="12" id="KW-1185">Reference proteome</keyword>
<comment type="catalytic activity">
    <reaction evidence="7 8">
        <text>N(6)-[(R)-dihydrolipoyl]-L-lysyl-[protein] + acetyl-CoA = N(6)-[(R)-S(8)-acetyldihydrolipoyl]-L-lysyl-[protein] + CoA</text>
        <dbReference type="Rhea" id="RHEA:17017"/>
        <dbReference type="Rhea" id="RHEA-COMP:10475"/>
        <dbReference type="Rhea" id="RHEA-COMP:10478"/>
        <dbReference type="ChEBI" id="CHEBI:57287"/>
        <dbReference type="ChEBI" id="CHEBI:57288"/>
        <dbReference type="ChEBI" id="CHEBI:83100"/>
        <dbReference type="ChEBI" id="CHEBI:83111"/>
        <dbReference type="EC" id="2.3.1.12"/>
    </reaction>
</comment>
<keyword evidence="3 8" id="KW-0808">Transferase</keyword>
<evidence type="ECO:0000256" key="5">
    <source>
        <dbReference type="ARBA" id="ARBA00023315"/>
    </source>
</evidence>
<dbReference type="InterPro" id="IPR004167">
    <property type="entry name" value="PSBD"/>
</dbReference>
<dbReference type="PANTHER" id="PTHR23151">
    <property type="entry name" value="DIHYDROLIPOAMIDE ACETYL/SUCCINYL-TRANSFERASE-RELATED"/>
    <property type="match status" value="1"/>
</dbReference>
<dbReference type="PATRIC" id="fig|1359164.3.peg.1227"/>
<dbReference type="PROSITE" id="PS50968">
    <property type="entry name" value="BIOTINYL_LIPOYL"/>
    <property type="match status" value="1"/>
</dbReference>
<dbReference type="FunFam" id="3.30.559.10:FF:000003">
    <property type="entry name" value="Acetyltransferase component of pyruvate dehydrogenase complex"/>
    <property type="match status" value="1"/>
</dbReference>
<dbReference type="PROSITE" id="PS51826">
    <property type="entry name" value="PSBD"/>
    <property type="match status" value="1"/>
</dbReference>
<dbReference type="PROSITE" id="PS00189">
    <property type="entry name" value="LIPOYL"/>
    <property type="match status" value="1"/>
</dbReference>
<dbReference type="Proteomes" id="UP000033556">
    <property type="component" value="Unassembled WGS sequence"/>
</dbReference>
<dbReference type="EMBL" id="LANR01000001">
    <property type="protein sequence ID" value="KJV62221.1"/>
    <property type="molecule type" value="Genomic_DNA"/>
</dbReference>
<dbReference type="InterPro" id="IPR023213">
    <property type="entry name" value="CAT-like_dom_sf"/>
</dbReference>
<dbReference type="InterPro" id="IPR006257">
    <property type="entry name" value="LAT1"/>
</dbReference>
<feature type="domain" description="Lipoyl-binding" evidence="9">
    <location>
        <begin position="1"/>
        <end position="72"/>
    </location>
</feature>
<dbReference type="CDD" id="cd06849">
    <property type="entry name" value="lipoyl_domain"/>
    <property type="match status" value="1"/>
</dbReference>
<evidence type="ECO:0000256" key="1">
    <source>
        <dbReference type="ARBA" id="ARBA00007317"/>
    </source>
</evidence>
<evidence type="ECO:0000259" key="9">
    <source>
        <dbReference type="PROSITE" id="PS50968"/>
    </source>
</evidence>
<dbReference type="InterPro" id="IPR045257">
    <property type="entry name" value="E2/Pdx1"/>
</dbReference>
<evidence type="ECO:0000259" key="10">
    <source>
        <dbReference type="PROSITE" id="PS51826"/>
    </source>
</evidence>
<protein>
    <recommendedName>
        <fullName evidence="8">Acetyltransferase component of pyruvate dehydrogenase complex</fullName>
        <ecNumber evidence="8">2.3.1.12</ecNumber>
    </recommendedName>
</protein>
<dbReference type="SUPFAM" id="SSF52777">
    <property type="entry name" value="CoA-dependent acyltransferases"/>
    <property type="match status" value="1"/>
</dbReference>
<evidence type="ECO:0000256" key="7">
    <source>
        <dbReference type="ARBA" id="ARBA00048370"/>
    </source>
</evidence>
<gene>
    <name evidence="11" type="ORF">APHACPA_1242</name>
</gene>
<dbReference type="Pfam" id="PF00198">
    <property type="entry name" value="2-oxoacid_dh"/>
    <property type="match status" value="1"/>
</dbReference>
<name>A0A0F3N387_RICAM</name>
<dbReference type="Gene3D" id="4.10.320.10">
    <property type="entry name" value="E3-binding domain"/>
    <property type="match status" value="1"/>
</dbReference>
<comment type="subunit">
    <text evidence="2">Forms a 24-polypeptide structural core with octahedral symmetry.</text>
</comment>
<keyword evidence="4 8" id="KW-0450">Lipoyl</keyword>
<evidence type="ECO:0000256" key="4">
    <source>
        <dbReference type="ARBA" id="ARBA00022823"/>
    </source>
</evidence>
<dbReference type="NCBIfam" id="TIGR01349">
    <property type="entry name" value="PDHac_trf_mito"/>
    <property type="match status" value="1"/>
</dbReference>
<evidence type="ECO:0000313" key="11">
    <source>
        <dbReference type="EMBL" id="KJV62221.1"/>
    </source>
</evidence>
<dbReference type="GO" id="GO:0045254">
    <property type="term" value="C:pyruvate dehydrogenase complex"/>
    <property type="evidence" value="ECO:0007669"/>
    <property type="project" value="UniProtKB-UniRule"/>
</dbReference>
<dbReference type="PANTHER" id="PTHR23151:SF90">
    <property type="entry name" value="DIHYDROLIPOYLLYSINE-RESIDUE ACETYLTRANSFERASE COMPONENT OF PYRUVATE DEHYDROGENASE COMPLEX, MITOCHONDRIAL-RELATED"/>
    <property type="match status" value="1"/>
</dbReference>
<dbReference type="InterPro" id="IPR011053">
    <property type="entry name" value="Single_hybrid_motif"/>
</dbReference>
<dbReference type="Gene3D" id="2.40.50.100">
    <property type="match status" value="1"/>
</dbReference>
<feature type="domain" description="Peripheral subunit-binding (PSBD)" evidence="10">
    <location>
        <begin position="126"/>
        <end position="163"/>
    </location>
</feature>
<keyword evidence="11" id="KW-0670">Pyruvate</keyword>
<comment type="function">
    <text evidence="6">The pyruvate dehydrogenase complex catalyzes the overall conversion of pyruvate to acetyl-CoA and CO(2). It contains multiple copies of three enzymatic components: pyruvate dehydrogenase (E1), dihydrolipoamide acetyltransferase (E2) and lipoamide dehydrogenase (E3).</text>
</comment>
<keyword evidence="5 8" id="KW-0012">Acyltransferase</keyword>
<dbReference type="InterPro" id="IPR003016">
    <property type="entry name" value="2-oxoA_DH_lipoyl-BS"/>
</dbReference>
<dbReference type="InterPro" id="IPR000089">
    <property type="entry name" value="Biotin_lipoyl"/>
</dbReference>
<dbReference type="GO" id="GO:0004742">
    <property type="term" value="F:dihydrolipoyllysine-residue acetyltransferase activity"/>
    <property type="evidence" value="ECO:0007669"/>
    <property type="project" value="UniProtKB-UniRule"/>
</dbReference>
<organism evidence="11 12">
    <name type="scientific">Rickettsia amblyommatis str. Ac/Pa</name>
    <dbReference type="NCBI Taxonomy" id="1359164"/>
    <lineage>
        <taxon>Bacteria</taxon>
        <taxon>Pseudomonadati</taxon>
        <taxon>Pseudomonadota</taxon>
        <taxon>Alphaproteobacteria</taxon>
        <taxon>Rickettsiales</taxon>
        <taxon>Rickettsiaceae</taxon>
        <taxon>Rickettsieae</taxon>
        <taxon>Rickettsia</taxon>
        <taxon>spotted fever group</taxon>
    </lineage>
</organism>
<dbReference type="AlphaFoldDB" id="A0A0F3N387"/>
<comment type="similarity">
    <text evidence="1 8">Belongs to the 2-oxoacid dehydrogenase family.</text>
</comment>
<evidence type="ECO:0000313" key="12">
    <source>
        <dbReference type="Proteomes" id="UP000033556"/>
    </source>
</evidence>
<sequence length="406" mass="44343">MPALSPTMTEGNLARWLKKEGDKVNPGEVIAEIETDKATMEVEAVDEGILAKIVIPQNSQNVPVNSLIAVLSEEGEEKTDIDAFIAKNNSVSPSPKTDANLPKPHENIANVEEQVTVIKHDASKILASPLAKRLAKMGNIRVESVKGSGPHGRIVKQDILSYTPSTAHNKIVSRNPEEDRLVPNNNIRKIIAKRLLESKQTVPHFYLSIECNVDKLLDIREDINKSFSEDKSTRISVNDFIILAVAKALQEVPNANASWGEDAIRYYNNVDISVAVAIENGLVTPIVKNANQKNILELSREMKALIKKAKDNKLTPEEFQGGGFTISNLGMYGIKNFNAIINPPQSCIMGVGASAKRAIVKNDQITIATIMDITLSADHRVVDGAVGAEFLAAFKKFIESPALMLI</sequence>
<evidence type="ECO:0000256" key="6">
    <source>
        <dbReference type="ARBA" id="ARBA00025211"/>
    </source>
</evidence>
<accession>A0A0F3N387</accession>
<evidence type="ECO:0000256" key="8">
    <source>
        <dbReference type="RuleBase" id="RU361137"/>
    </source>
</evidence>
<evidence type="ECO:0000256" key="2">
    <source>
        <dbReference type="ARBA" id="ARBA00011484"/>
    </source>
</evidence>
<dbReference type="Pfam" id="PF00364">
    <property type="entry name" value="Biotin_lipoyl"/>
    <property type="match status" value="1"/>
</dbReference>
<comment type="cofactor">
    <cofactor evidence="8">
        <name>(R)-lipoate</name>
        <dbReference type="ChEBI" id="CHEBI:83088"/>
    </cofactor>
    <text evidence="8">Binds 1 lipoyl cofactor covalently.</text>
</comment>
<dbReference type="InterPro" id="IPR001078">
    <property type="entry name" value="2-oxoacid_DH_actylTfrase"/>
</dbReference>
<comment type="caution">
    <text evidence="11">The sequence shown here is derived from an EMBL/GenBank/DDBJ whole genome shotgun (WGS) entry which is preliminary data.</text>
</comment>
<dbReference type="EC" id="2.3.1.12" evidence="8"/>
<proteinExistence type="inferred from homology"/>
<reference evidence="11 12" key="1">
    <citation type="submission" date="2015-01" db="EMBL/GenBank/DDBJ databases">
        <title>Genome Sequencing of Rickettsiales.</title>
        <authorList>
            <person name="Daugherty S.C."/>
            <person name="Su Q."/>
            <person name="Abolude K."/>
            <person name="Beier-Sexton M."/>
            <person name="Carlyon J.A."/>
            <person name="Carter R."/>
            <person name="Day N.P."/>
            <person name="Dumler S.J."/>
            <person name="Dyachenko V."/>
            <person name="Godinez A."/>
            <person name="Kurtti T.J."/>
            <person name="Lichay M."/>
            <person name="Mullins K.E."/>
            <person name="Ott S."/>
            <person name="Pappas-Brown V."/>
            <person name="Paris D.H."/>
            <person name="Patel P."/>
            <person name="Richards A.L."/>
            <person name="Sadzewicz L."/>
            <person name="Sears K."/>
            <person name="Seidman D."/>
            <person name="Sengamalay N."/>
            <person name="Stenos J."/>
            <person name="Tallon L.J."/>
            <person name="Vincent G."/>
            <person name="Fraser C.M."/>
            <person name="Munderloh U."/>
            <person name="Dunning-Hotopp J.C."/>
        </authorList>
    </citation>
    <scope>NUCLEOTIDE SEQUENCE [LARGE SCALE GENOMIC DNA]</scope>
    <source>
        <strain evidence="11 12">Ac/Pa</strain>
    </source>
</reference>
<dbReference type="SUPFAM" id="SSF51230">
    <property type="entry name" value="Single hybrid motif"/>
    <property type="match status" value="1"/>
</dbReference>
<dbReference type="Gene3D" id="3.30.559.10">
    <property type="entry name" value="Chloramphenicol acetyltransferase-like domain"/>
    <property type="match status" value="1"/>
</dbReference>
<evidence type="ECO:0000256" key="3">
    <source>
        <dbReference type="ARBA" id="ARBA00022679"/>
    </source>
</evidence>
<dbReference type="FunFam" id="2.40.50.100:FF:000010">
    <property type="entry name" value="Acetyltransferase component of pyruvate dehydrogenase complex"/>
    <property type="match status" value="1"/>
</dbReference>
<dbReference type="SUPFAM" id="SSF47005">
    <property type="entry name" value="Peripheral subunit-binding domain of 2-oxo acid dehydrogenase complex"/>
    <property type="match status" value="1"/>
</dbReference>
<dbReference type="GO" id="GO:0006086">
    <property type="term" value="P:pyruvate decarboxylation to acetyl-CoA"/>
    <property type="evidence" value="ECO:0007669"/>
    <property type="project" value="InterPro"/>
</dbReference>
<dbReference type="Pfam" id="PF02817">
    <property type="entry name" value="E3_binding"/>
    <property type="match status" value="1"/>
</dbReference>